<reference evidence="1 2" key="1">
    <citation type="submission" date="2018-01" db="EMBL/GenBank/DDBJ databases">
        <title>A novel member of the phylum Bacteroidetes isolated from glacier ice.</title>
        <authorList>
            <person name="Liu Q."/>
            <person name="Xin Y.-H."/>
        </authorList>
    </citation>
    <scope>NUCLEOTIDE SEQUENCE [LARGE SCALE GENOMIC DNA]</scope>
    <source>
        <strain evidence="1 2">RB1R16</strain>
    </source>
</reference>
<sequence length="436" mass="50630">MKTRLFLLSAIYVFLLGLPSFAQTTFKGLLINTRDSSAIPFAVITLEETNSTVLGDDIGNFIFTIPAELKQMTFKVSVVGYKTTLQHKRTFDSVERVYLEVGAYALKEAEIVGESAEGIVHKAVAAIPTNYESNSYFAFSSYRQYQQVNNTFVNLIEAQPIVMFKLTKEKKGIHSTEAFAERQTRRSLFFENPSNEARDNVADLMEENPVYHLATSSIANNKLYSYTFNFDTTYEPGDYYVINYLCKAYSSERHGVQDPVVTQAFRSEAYETGQLIIDRSSLAFVRVQRKAVRNPGYYYPHESQLNFIYPKKEYFFEFNNAELIAEYELIKDKWYLKTLRRQYTDDFYNAGWGNKIYVISDVFEWRCDSISRYTTADHLKEFYPRLRQYGAYKYDKAFWSHNDLPFYFHKADAVFNDLGKFGDVDKQFVKQGEVGK</sequence>
<comment type="caution">
    <text evidence="1">The sequence shown here is derived from an EMBL/GenBank/DDBJ whole genome shotgun (WGS) entry which is preliminary data.</text>
</comment>
<organism evidence="1 2">
    <name type="scientific">Flavipsychrobacter stenotrophus</name>
    <dbReference type="NCBI Taxonomy" id="2077091"/>
    <lineage>
        <taxon>Bacteria</taxon>
        <taxon>Pseudomonadati</taxon>
        <taxon>Bacteroidota</taxon>
        <taxon>Chitinophagia</taxon>
        <taxon>Chitinophagales</taxon>
        <taxon>Chitinophagaceae</taxon>
        <taxon>Flavipsychrobacter</taxon>
    </lineage>
</organism>
<dbReference type="InterPro" id="IPR008969">
    <property type="entry name" value="CarboxyPept-like_regulatory"/>
</dbReference>
<keyword evidence="2" id="KW-1185">Reference proteome</keyword>
<gene>
    <name evidence="1" type="ORF">CJD36_010765</name>
</gene>
<evidence type="ECO:0008006" key="3">
    <source>
        <dbReference type="Google" id="ProtNLM"/>
    </source>
</evidence>
<dbReference type="EMBL" id="PPSL01000003">
    <property type="protein sequence ID" value="PQJ10449.1"/>
    <property type="molecule type" value="Genomic_DNA"/>
</dbReference>
<name>A0A2S7SU50_9BACT</name>
<accession>A0A2S7SU50</accession>
<evidence type="ECO:0000313" key="2">
    <source>
        <dbReference type="Proteomes" id="UP000239872"/>
    </source>
</evidence>
<proteinExistence type="predicted"/>
<evidence type="ECO:0000313" key="1">
    <source>
        <dbReference type="EMBL" id="PQJ10449.1"/>
    </source>
</evidence>
<dbReference type="OrthoDB" id="1489599at2"/>
<dbReference type="Proteomes" id="UP000239872">
    <property type="component" value="Unassembled WGS sequence"/>
</dbReference>
<dbReference type="SUPFAM" id="SSF49464">
    <property type="entry name" value="Carboxypeptidase regulatory domain-like"/>
    <property type="match status" value="1"/>
</dbReference>
<protein>
    <recommendedName>
        <fullName evidence="3">Carboxypeptidase-like regulatory domain-containing protein</fullName>
    </recommendedName>
</protein>
<dbReference type="RefSeq" id="WP_105039177.1">
    <property type="nucleotide sequence ID" value="NZ_PPSL01000003.1"/>
</dbReference>
<dbReference type="AlphaFoldDB" id="A0A2S7SU50"/>